<evidence type="ECO:0000259" key="2">
    <source>
        <dbReference type="PROSITE" id="PS50106"/>
    </source>
</evidence>
<proteinExistence type="predicted"/>
<dbReference type="CDD" id="cd06743">
    <property type="entry name" value="PDZ1_L-delphilin-like"/>
    <property type="match status" value="1"/>
</dbReference>
<accession>F6TJS8</accession>
<feature type="compositionally biased region" description="Pro residues" evidence="1">
    <location>
        <begin position="776"/>
        <end position="805"/>
    </location>
</feature>
<feature type="domain" description="PDZ" evidence="2">
    <location>
        <begin position="11"/>
        <end position="65"/>
    </location>
</feature>
<feature type="domain" description="FH2" evidence="3">
    <location>
        <begin position="813"/>
        <end position="1202"/>
    </location>
</feature>
<dbReference type="SMART" id="SM00228">
    <property type="entry name" value="PDZ"/>
    <property type="match status" value="2"/>
</dbReference>
<evidence type="ECO:0000313" key="4">
    <source>
        <dbReference type="Ensembl" id="ENSCINP00000019460.3"/>
    </source>
</evidence>
<sequence length="1202" mass="134892">EMPARYPVWPGSFGFIIYGCGPSFIVDVRPGSVAEESGLKPGDQILQVNEQEVGDWDAEQIIEYVADIPSIPPSLGVVSRLNGVPMSFALRSTTSKSPTYGLTLARQLLEESSRSGGSQVGLSPGQQKAREFLHKFKLSLKHDPVEMRNVVEAIQNYSSVKNMDGFVEQICKSLQKVEKRKKLLDEVRYFIPNRDKHDFDKLVDKYWPNEEDKEPAFSKEDESRRSLRIPASGRTDVAIQNISPETTYVEKVSNVNDILFKSSAKSNLTRISVQVKRGSRSFGLTLCGHAPVSIQSVDEGSPAYEAGLKDGDYILALNGIDLRNLDHTKAVALIQGSGSMPTLVIQSSSAGKPSGSEASEDDASNLLSVVTSLDDCSWASYFVPDSFTIRGVSFKEHLMKFLPRTDVLKLKATLEEFSSTRNLDVFLVNVYPIVKNMSAGGQNIIYYLQYSMTSQEREKFKQKLAEFAKFNGILSSSGPQLDFFDQQQQKERRRRRELAPTSRRRRSVGVVSSSPYPLSEEQIPTEGILRNGRKRRSGRRTVNIGMLKLKYKQLKAAVSDLGDKKNANKKKQKAEQSSPTKSVTSSKDVRKSVPVTSIDACLLPCATGPVHSVCTGSLFPPTTSSNRFHPVLDPVRVGVSLPAPLNNMPDELRQKKGYLSSIKKRLTFSRPPKNTDTDTFLTELSAQFDEAMNLIDDIVLPEEEETIKYGEKWSYLPKAEPEPELESTKRGTESSVSKIDDMSSPPTQSPPIPNFPVPVAAQTSQQEEVIYDVPRPVIPPPPPPLPDVLSPPPIPPPPPPPPPLSPPMMFKNSPHDTPVRMSVKRINWEKIEPVDLGNTVWGQLGEDYDTINDVVKYLDLEEHFAMKKAKTFKKKTEPVKKDVISILAHKKAYNTSILLAHLKMTTTEISNCLLINASEATRKKLDVSHYQQLLLYAPDDEEVLNLKKFTGDLSKLNEADTLALKLVRIPGYQLRLKALVFKHSFAEKEEEIQKNLEVIQRASNQLRKSRKLAKILEFVLAMGNYMNQGHIRISKATGFRIHFLAEMDCTKTSDNKMTFLHILARAVSSKFPEVLSFADELLDVKAASRVVYPVVLADLQQIRKNWLHIRDNLLETESKKKEDRFKIAMETCLVRTNGSIKQLEQLHHATSKEFNKVAQYFGENPKNIGMQQFFNIFEEFIRKFQKSSMEISKLIKSKQASS</sequence>
<reference evidence="4" key="2">
    <citation type="journal article" date="2008" name="Genome Biol.">
        <title>Improved genome assembly and evidence-based global gene model set for the chordate Ciona intestinalis: new insight into intron and operon populations.</title>
        <authorList>
            <person name="Satou Y."/>
            <person name="Mineta K."/>
            <person name="Ogasawara M."/>
            <person name="Sasakura Y."/>
            <person name="Shoguchi E."/>
            <person name="Ueno K."/>
            <person name="Yamada L."/>
            <person name="Matsumoto J."/>
            <person name="Wasserscheid J."/>
            <person name="Dewar K."/>
            <person name="Wiley G.B."/>
            <person name="Macmil S.L."/>
            <person name="Roe B.A."/>
            <person name="Zeller R.W."/>
            <person name="Hastings K.E."/>
            <person name="Lemaire P."/>
            <person name="Lindquist E."/>
            <person name="Endo T."/>
            <person name="Hotta K."/>
            <person name="Inaba K."/>
        </authorList>
    </citation>
    <scope>NUCLEOTIDE SEQUENCE [LARGE SCALE GENOMIC DNA]</scope>
    <source>
        <strain evidence="4">wild type</strain>
    </source>
</reference>
<dbReference type="EMBL" id="EAAA01001703">
    <property type="status" value="NOT_ANNOTATED_CDS"/>
    <property type="molecule type" value="Genomic_DNA"/>
</dbReference>
<dbReference type="OMA" id="GTESMGH"/>
<dbReference type="SMART" id="SM00498">
    <property type="entry name" value="FH2"/>
    <property type="match status" value="1"/>
</dbReference>
<dbReference type="SUPFAM" id="SSF50156">
    <property type="entry name" value="PDZ domain-like"/>
    <property type="match status" value="2"/>
</dbReference>
<feature type="compositionally biased region" description="Polar residues" evidence="1">
    <location>
        <begin position="575"/>
        <end position="586"/>
    </location>
</feature>
<dbReference type="PANTHER" id="PTHR45725:SF3">
    <property type="entry name" value="DELPHILIN"/>
    <property type="match status" value="1"/>
</dbReference>
<dbReference type="InParanoid" id="F6TJS8"/>
<dbReference type="Pfam" id="PF00595">
    <property type="entry name" value="PDZ"/>
    <property type="match status" value="1"/>
</dbReference>
<reference evidence="4" key="3">
    <citation type="submission" date="2025-08" db="UniProtKB">
        <authorList>
            <consortium name="Ensembl"/>
        </authorList>
    </citation>
    <scope>IDENTIFICATION</scope>
</reference>
<evidence type="ECO:0000256" key="1">
    <source>
        <dbReference type="SAM" id="MobiDB-lite"/>
    </source>
</evidence>
<dbReference type="InterPro" id="IPR051425">
    <property type="entry name" value="Formin_Homology"/>
</dbReference>
<dbReference type="CDD" id="cd07354">
    <property type="entry name" value="HN_L-delphilin-R1_like"/>
    <property type="match status" value="1"/>
</dbReference>
<feature type="region of interest" description="Disordered" evidence="1">
    <location>
        <begin position="488"/>
        <end position="541"/>
    </location>
</feature>
<dbReference type="Gene3D" id="1.20.58.2220">
    <property type="entry name" value="Formin, FH2 domain"/>
    <property type="match status" value="1"/>
</dbReference>
<dbReference type="STRING" id="7719.ENSCINP00000019460"/>
<protein>
    <submittedName>
        <fullName evidence="4">Uncharacterized protein</fullName>
    </submittedName>
</protein>
<organism evidence="4 5">
    <name type="scientific">Ciona intestinalis</name>
    <name type="common">Transparent sea squirt</name>
    <name type="synonym">Ascidia intestinalis</name>
    <dbReference type="NCBI Taxonomy" id="7719"/>
    <lineage>
        <taxon>Eukaryota</taxon>
        <taxon>Metazoa</taxon>
        <taxon>Chordata</taxon>
        <taxon>Tunicata</taxon>
        <taxon>Ascidiacea</taxon>
        <taxon>Phlebobranchia</taxon>
        <taxon>Cionidae</taxon>
        <taxon>Ciona</taxon>
    </lineage>
</organism>
<dbReference type="CDD" id="cd06744">
    <property type="entry name" value="PDZ2_L-delphilin-like"/>
    <property type="match status" value="1"/>
</dbReference>
<name>F6TJS8_CIOIN</name>
<dbReference type="AlphaFoldDB" id="F6TJS8"/>
<dbReference type="Ensembl" id="ENSCINT00000019460.3">
    <property type="protein sequence ID" value="ENSCINP00000019460.3"/>
    <property type="gene ID" value="ENSCING00000009569.3"/>
</dbReference>
<feature type="region of interest" description="Disordered" evidence="1">
    <location>
        <begin position="719"/>
        <end position="805"/>
    </location>
</feature>
<dbReference type="Pfam" id="PF17820">
    <property type="entry name" value="PDZ_6"/>
    <property type="match status" value="1"/>
</dbReference>
<dbReference type="HOGENOM" id="CLU_002818_0_0_1"/>
<dbReference type="Proteomes" id="UP000008144">
    <property type="component" value="Chromosome 3"/>
</dbReference>
<dbReference type="SUPFAM" id="SSF101447">
    <property type="entry name" value="Formin homology 2 domain (FH2 domain)"/>
    <property type="match status" value="1"/>
</dbReference>
<keyword evidence="5" id="KW-1185">Reference proteome</keyword>
<dbReference type="PROSITE" id="PS50106">
    <property type="entry name" value="PDZ"/>
    <property type="match status" value="2"/>
</dbReference>
<dbReference type="InterPro" id="IPR001478">
    <property type="entry name" value="PDZ"/>
</dbReference>
<feature type="region of interest" description="Disordered" evidence="1">
    <location>
        <begin position="560"/>
        <end position="590"/>
    </location>
</feature>
<feature type="domain" description="PDZ" evidence="2">
    <location>
        <begin position="272"/>
        <end position="349"/>
    </location>
</feature>
<dbReference type="PANTHER" id="PTHR45725">
    <property type="entry name" value="FORMIN HOMOLOGY 2 FAMILY MEMBER"/>
    <property type="match status" value="1"/>
</dbReference>
<dbReference type="GeneTree" id="ENSGT00940000157625"/>
<dbReference type="Gene3D" id="2.30.42.10">
    <property type="match status" value="2"/>
</dbReference>
<feature type="compositionally biased region" description="Pro residues" evidence="1">
    <location>
        <begin position="747"/>
        <end position="756"/>
    </location>
</feature>
<reference evidence="5" key="1">
    <citation type="journal article" date="2002" name="Science">
        <title>The draft genome of Ciona intestinalis: insights into chordate and vertebrate origins.</title>
        <authorList>
            <person name="Dehal P."/>
            <person name="Satou Y."/>
            <person name="Campbell R.K."/>
            <person name="Chapman J."/>
            <person name="Degnan B."/>
            <person name="De Tomaso A."/>
            <person name="Davidson B."/>
            <person name="Di Gregorio A."/>
            <person name="Gelpke M."/>
            <person name="Goodstein D.M."/>
            <person name="Harafuji N."/>
            <person name="Hastings K.E."/>
            <person name="Ho I."/>
            <person name="Hotta K."/>
            <person name="Huang W."/>
            <person name="Kawashima T."/>
            <person name="Lemaire P."/>
            <person name="Martinez D."/>
            <person name="Meinertzhagen I.A."/>
            <person name="Necula S."/>
            <person name="Nonaka M."/>
            <person name="Putnam N."/>
            <person name="Rash S."/>
            <person name="Saiga H."/>
            <person name="Satake M."/>
            <person name="Terry A."/>
            <person name="Yamada L."/>
            <person name="Wang H.G."/>
            <person name="Awazu S."/>
            <person name="Azumi K."/>
            <person name="Boore J."/>
            <person name="Branno M."/>
            <person name="Chin-Bow S."/>
            <person name="DeSantis R."/>
            <person name="Doyle S."/>
            <person name="Francino P."/>
            <person name="Keys D.N."/>
            <person name="Haga S."/>
            <person name="Hayashi H."/>
            <person name="Hino K."/>
            <person name="Imai K.S."/>
            <person name="Inaba K."/>
            <person name="Kano S."/>
            <person name="Kobayashi K."/>
            <person name="Kobayashi M."/>
            <person name="Lee B.I."/>
            <person name="Makabe K.W."/>
            <person name="Manohar C."/>
            <person name="Matassi G."/>
            <person name="Medina M."/>
            <person name="Mochizuki Y."/>
            <person name="Mount S."/>
            <person name="Morishita T."/>
            <person name="Miura S."/>
            <person name="Nakayama A."/>
            <person name="Nishizaka S."/>
            <person name="Nomoto H."/>
            <person name="Ohta F."/>
            <person name="Oishi K."/>
            <person name="Rigoutsos I."/>
            <person name="Sano M."/>
            <person name="Sasaki A."/>
            <person name="Sasakura Y."/>
            <person name="Shoguchi E."/>
            <person name="Shin-i T."/>
            <person name="Spagnuolo A."/>
            <person name="Stainier D."/>
            <person name="Suzuki M.M."/>
            <person name="Tassy O."/>
            <person name="Takatori N."/>
            <person name="Tokuoka M."/>
            <person name="Yagi K."/>
            <person name="Yoshizaki F."/>
            <person name="Wada S."/>
            <person name="Zhang C."/>
            <person name="Hyatt P.D."/>
            <person name="Larimer F."/>
            <person name="Detter C."/>
            <person name="Doggett N."/>
            <person name="Glavina T."/>
            <person name="Hawkins T."/>
            <person name="Richardson P."/>
            <person name="Lucas S."/>
            <person name="Kohara Y."/>
            <person name="Levine M."/>
            <person name="Satoh N."/>
            <person name="Rokhsar D.S."/>
        </authorList>
    </citation>
    <scope>NUCLEOTIDE SEQUENCE [LARGE SCALE GENOMIC DNA]</scope>
</reference>
<feature type="compositionally biased region" description="Basic residues" evidence="1">
    <location>
        <begin position="491"/>
        <end position="507"/>
    </location>
</feature>
<evidence type="ECO:0000259" key="3">
    <source>
        <dbReference type="PROSITE" id="PS51444"/>
    </source>
</evidence>
<dbReference type="InterPro" id="IPR041489">
    <property type="entry name" value="PDZ_6"/>
</dbReference>
<dbReference type="InterPro" id="IPR015425">
    <property type="entry name" value="FH2_Formin"/>
</dbReference>
<dbReference type="PROSITE" id="PS51444">
    <property type="entry name" value="FH2"/>
    <property type="match status" value="1"/>
</dbReference>
<dbReference type="Pfam" id="PF02181">
    <property type="entry name" value="FH2"/>
    <property type="match status" value="1"/>
</dbReference>
<dbReference type="Gene3D" id="1.20.1160.20">
    <property type="match status" value="1"/>
</dbReference>
<evidence type="ECO:0000313" key="5">
    <source>
        <dbReference type="Proteomes" id="UP000008144"/>
    </source>
</evidence>
<dbReference type="InterPro" id="IPR036034">
    <property type="entry name" value="PDZ_sf"/>
</dbReference>
<dbReference type="InterPro" id="IPR042201">
    <property type="entry name" value="FH2_Formin_sf"/>
</dbReference>
<reference evidence="4" key="4">
    <citation type="submission" date="2025-09" db="UniProtKB">
        <authorList>
            <consortium name="Ensembl"/>
        </authorList>
    </citation>
    <scope>IDENTIFICATION</scope>
</reference>